<feature type="transmembrane region" description="Helical" evidence="7">
    <location>
        <begin position="291"/>
        <end position="312"/>
    </location>
</feature>
<evidence type="ECO:0000313" key="10">
    <source>
        <dbReference type="EMBL" id="OHT10214.1"/>
    </source>
</evidence>
<dbReference type="Gene3D" id="3.30.450.20">
    <property type="entry name" value="PAS domain"/>
    <property type="match status" value="1"/>
</dbReference>
<reference evidence="10" key="1">
    <citation type="submission" date="2016-10" db="EMBL/GenBank/DDBJ databases">
        <authorList>
            <person name="Benchimol M."/>
            <person name="Almeida L.G."/>
            <person name="Vasconcelos A.T."/>
            <person name="Perreira-Neves A."/>
            <person name="Rosa I.A."/>
            <person name="Tasca T."/>
            <person name="Bogo M.R."/>
            <person name="de Souza W."/>
        </authorList>
    </citation>
    <scope>NUCLEOTIDE SEQUENCE [LARGE SCALE GENOMIC DNA]</scope>
    <source>
        <strain evidence="10">K</strain>
    </source>
</reference>
<dbReference type="GO" id="GO:0005886">
    <property type="term" value="C:plasma membrane"/>
    <property type="evidence" value="ECO:0007669"/>
    <property type="project" value="TreeGrafter"/>
</dbReference>
<dbReference type="SUPFAM" id="SSF55073">
    <property type="entry name" value="Nucleotide cyclase"/>
    <property type="match status" value="1"/>
</dbReference>
<feature type="transmembrane region" description="Helical" evidence="7">
    <location>
        <begin position="261"/>
        <end position="279"/>
    </location>
</feature>
<feature type="transmembrane region" description="Helical" evidence="7">
    <location>
        <begin position="1148"/>
        <end position="1168"/>
    </location>
</feature>
<protein>
    <submittedName>
        <fullName evidence="10">Adenylate and Guanylate cyclase catalytic domain containing protein</fullName>
    </submittedName>
</protein>
<dbReference type="InterPro" id="IPR001054">
    <property type="entry name" value="A/G_cyclase"/>
</dbReference>
<dbReference type="InterPro" id="IPR050401">
    <property type="entry name" value="Cyclic_nucleotide_synthase"/>
</dbReference>
<dbReference type="GO" id="GO:0004383">
    <property type="term" value="F:guanylate cyclase activity"/>
    <property type="evidence" value="ECO:0007669"/>
    <property type="project" value="TreeGrafter"/>
</dbReference>
<dbReference type="GO" id="GO:0006355">
    <property type="term" value="P:regulation of DNA-templated transcription"/>
    <property type="evidence" value="ECO:0007669"/>
    <property type="project" value="InterPro"/>
</dbReference>
<dbReference type="GO" id="GO:0001653">
    <property type="term" value="F:peptide receptor activity"/>
    <property type="evidence" value="ECO:0007669"/>
    <property type="project" value="TreeGrafter"/>
</dbReference>
<keyword evidence="3" id="KW-0547">Nucleotide-binding</keyword>
<dbReference type="EMBL" id="MLAK01000617">
    <property type="protein sequence ID" value="OHT10214.1"/>
    <property type="molecule type" value="Genomic_DNA"/>
</dbReference>
<name>A0A1J4KKJ1_9EUKA</name>
<dbReference type="Pfam" id="PF00989">
    <property type="entry name" value="PAS"/>
    <property type="match status" value="1"/>
</dbReference>
<evidence type="ECO:0000256" key="3">
    <source>
        <dbReference type="ARBA" id="ARBA00022741"/>
    </source>
</evidence>
<feature type="transmembrane region" description="Helical" evidence="7">
    <location>
        <begin position="93"/>
        <end position="110"/>
    </location>
</feature>
<gene>
    <name evidence="10" type="ORF">TRFO_20502</name>
</gene>
<dbReference type="InterPro" id="IPR000014">
    <property type="entry name" value="PAS"/>
</dbReference>
<dbReference type="Proteomes" id="UP000179807">
    <property type="component" value="Unassembled WGS sequence"/>
</dbReference>
<dbReference type="NCBIfam" id="TIGR00229">
    <property type="entry name" value="sensory_box"/>
    <property type="match status" value="1"/>
</dbReference>
<feature type="transmembrane region" description="Helical" evidence="7">
    <location>
        <begin position="117"/>
        <end position="139"/>
    </location>
</feature>
<feature type="transmembrane region" description="Helical" evidence="7">
    <location>
        <begin position="847"/>
        <end position="867"/>
    </location>
</feature>
<feature type="transmembrane region" description="Helical" evidence="7">
    <location>
        <begin position="49"/>
        <end position="73"/>
    </location>
</feature>
<dbReference type="Gene3D" id="3.30.70.1230">
    <property type="entry name" value="Nucleotide cyclase"/>
    <property type="match status" value="1"/>
</dbReference>
<keyword evidence="11" id="KW-1185">Reference proteome</keyword>
<evidence type="ECO:0000256" key="7">
    <source>
        <dbReference type="SAM" id="Phobius"/>
    </source>
</evidence>
<dbReference type="CDD" id="cd00130">
    <property type="entry name" value="PAS"/>
    <property type="match status" value="1"/>
</dbReference>
<accession>A0A1J4KKJ1</accession>
<dbReference type="PROSITE" id="PS50112">
    <property type="entry name" value="PAS"/>
    <property type="match status" value="1"/>
</dbReference>
<dbReference type="GO" id="GO:0000166">
    <property type="term" value="F:nucleotide binding"/>
    <property type="evidence" value="ECO:0007669"/>
    <property type="project" value="UniProtKB-KW"/>
</dbReference>
<evidence type="ECO:0000256" key="1">
    <source>
        <dbReference type="ARBA" id="ARBA00004370"/>
    </source>
</evidence>
<feature type="domain" description="PAS" evidence="8">
    <location>
        <begin position="1217"/>
        <end position="1276"/>
    </location>
</feature>
<dbReference type="PROSITE" id="PS50125">
    <property type="entry name" value="GUANYLATE_CYCLASE_2"/>
    <property type="match status" value="1"/>
</dbReference>
<dbReference type="SMART" id="SM00091">
    <property type="entry name" value="PAS"/>
    <property type="match status" value="1"/>
</dbReference>
<evidence type="ECO:0000256" key="5">
    <source>
        <dbReference type="ARBA" id="ARBA00023136"/>
    </source>
</evidence>
<dbReference type="GO" id="GO:0004016">
    <property type="term" value="F:adenylate cyclase activity"/>
    <property type="evidence" value="ECO:0007669"/>
    <property type="project" value="TreeGrafter"/>
</dbReference>
<dbReference type="SUPFAM" id="SSF55785">
    <property type="entry name" value="PYP-like sensor domain (PAS domain)"/>
    <property type="match status" value="1"/>
</dbReference>
<keyword evidence="2 7" id="KW-0812">Transmembrane</keyword>
<evidence type="ECO:0000259" key="9">
    <source>
        <dbReference type="PROSITE" id="PS50125"/>
    </source>
</evidence>
<feature type="transmembrane region" description="Helical" evidence="7">
    <location>
        <begin position="937"/>
        <end position="961"/>
    </location>
</feature>
<feature type="transmembrane region" description="Helical" evidence="7">
    <location>
        <begin position="151"/>
        <end position="172"/>
    </location>
</feature>
<dbReference type="InterPro" id="IPR013767">
    <property type="entry name" value="PAS_fold"/>
</dbReference>
<sequence>MTSEIIGNPGCITSSAASPLSSNSTHDEKYGGLIERPIRKQLRKDISNLFLYVFSVTPSFKALHLVVTIFRLLQMIGPSFCSRYSNFWSDDDLSYSTISLISAFFFLIPSKNRDDGFLIFMIIYILIVLFAVFVIIMSAKVFMKNATLPIVIPYFIQIYISTLGYLLHPIAIEMSVGEISRCLAGHKQEFSSVIVVSVLSLLVSIIYFWIFVMIASASLMFRPTSMATTLSKPQNYIFISQVIVTFLTALGEGLNEGFQGALLFVTSIIYFASIFIIFMKGGIISTYVSSFYAAVCEVGGVMCFVISLMLFLGKKGNMVLLIAMTLLYVIASIITYMLFSRYRLRNNILLDRINDNRDCLAEIKSVNQYVNVVVSGFIFAHPCCTEWTIFKLGIERWPQSPLVWAVYSKFIVIYPEEISTLEWICKMIRANNVKGRAAKIVRESAVLLVREREQNLSPDLKIKLNSLTKHLSSCKHKLRYVWDLAIQSNISDMEQATKKALAEIYKTEVELMHIMRTYPNNRFVTRNYARFCRELKADKKTAAEMNEKTRLLQRGIMVNRDQAREFGFDTFKNLPSKLKVSKESTLSLITSTTSTFDLDIEEENKEDEETNILGDQIKHMVIPSTRNTIIFNIIIFIFVFTIPAIGCTLLIGMFVSYITSSLSHLYYISTLRTNAFQLVLWNLESVYERLGIANRKINSTSEMPPISVGSTWETVKQLKFLAQETSTILQNVERFRGFAVGDLNIDNAQMLLFNNVINYTYYINNRPFSTNVSLVSAMADFITLQNVVVDTSMEINSSIMNSSSVLNGIVNLPTIAQALDYALSEFSQYAETNDKYYQNILGTSMKVICVLAIFVYSITLIGEIAAINNAKDQTYRCLTALPKNVVSQLTENLRVLKKDNEGSHSNINSELNKQEDNILKIFATGSSSSSIKAIDSILIIISSIIMMCMHIGCNITLCTLVKRMSVNLKTNSQHINYIQGAIAFTFGSELAVAAMVRHGNPEGGIQAVTKEKLVDYFRSWLKSSVGFYHRARFGGSPKGEYSFSGFANAIKEANLKRPCVDPNIISTTLLEATKCMSPDESFIMIHQLWSSRVEPYAISTNTSLYYDPYFDTIWSLLIFPLYDALFDPMTRSITNTLKDDLIAMESDVIPYLIIMIMVCFCMECILVIQTIRIEKHIKDVLKFLMNAPVKALLQNTKIMRVLSGDFRKNKLDNTTRNNTFFETIVEHLPDIVIVTNAEGIIESVNNSLSRIFDIQKEEIIGKSLKKYVSDISKEKDLIQLSLKDGTAVHLEATEILINTKQVLILRDMTQTVRYNTLINAEKAKNDKLLSSILPANLVERVKNGEKNISFAVQSATIVFMDIVSFTPWCGSLPADKVMMTLNNLFKKFDACASMYRTMTKIKCIGDCYMAAGGVFSEINQPSEHAKEVVNFGLDAIDSVLILNKEVNEKLEIRVGINTGGPIVAGVLGIGKPTFEILGPAINMAQQMEHHGVSMNVHVSRSVYELIYGGNFAIKERGNIELKDSIAVTYLITRK</sequence>
<evidence type="ECO:0000256" key="6">
    <source>
        <dbReference type="ARBA" id="ARBA00023239"/>
    </source>
</evidence>
<organism evidence="10 11">
    <name type="scientific">Tritrichomonas foetus</name>
    <dbReference type="NCBI Taxonomy" id="1144522"/>
    <lineage>
        <taxon>Eukaryota</taxon>
        <taxon>Metamonada</taxon>
        <taxon>Parabasalia</taxon>
        <taxon>Tritrichomonadida</taxon>
        <taxon>Tritrichomonadidae</taxon>
        <taxon>Tritrichomonas</taxon>
    </lineage>
</organism>
<feature type="transmembrane region" description="Helical" evidence="7">
    <location>
        <begin position="629"/>
        <end position="655"/>
    </location>
</feature>
<dbReference type="InterPro" id="IPR035965">
    <property type="entry name" value="PAS-like_dom_sf"/>
</dbReference>
<evidence type="ECO:0000256" key="2">
    <source>
        <dbReference type="ARBA" id="ARBA00022692"/>
    </source>
</evidence>
<evidence type="ECO:0000259" key="8">
    <source>
        <dbReference type="PROSITE" id="PS50112"/>
    </source>
</evidence>
<comment type="caution">
    <text evidence="10">The sequence shown here is derived from an EMBL/GenBank/DDBJ whole genome shotgun (WGS) entry which is preliminary data.</text>
</comment>
<dbReference type="GO" id="GO:0035556">
    <property type="term" value="P:intracellular signal transduction"/>
    <property type="evidence" value="ECO:0007669"/>
    <property type="project" value="InterPro"/>
</dbReference>
<dbReference type="PANTHER" id="PTHR11920">
    <property type="entry name" value="GUANYLYL CYCLASE"/>
    <property type="match status" value="1"/>
</dbReference>
<dbReference type="RefSeq" id="XP_068363350.1">
    <property type="nucleotide sequence ID" value="XM_068501437.1"/>
</dbReference>
<evidence type="ECO:0000313" key="11">
    <source>
        <dbReference type="Proteomes" id="UP000179807"/>
    </source>
</evidence>
<feature type="transmembrane region" description="Helical" evidence="7">
    <location>
        <begin position="319"/>
        <end position="339"/>
    </location>
</feature>
<dbReference type="Pfam" id="PF00211">
    <property type="entry name" value="Guanylate_cyc"/>
    <property type="match status" value="1"/>
</dbReference>
<dbReference type="GeneID" id="94836141"/>
<feature type="domain" description="Guanylate cyclase" evidence="9">
    <location>
        <begin position="1356"/>
        <end position="1488"/>
    </location>
</feature>
<feature type="transmembrane region" description="Helical" evidence="7">
    <location>
        <begin position="193"/>
        <end position="216"/>
    </location>
</feature>
<proteinExistence type="predicted"/>
<dbReference type="CDD" id="cd07302">
    <property type="entry name" value="CHD"/>
    <property type="match status" value="1"/>
</dbReference>
<dbReference type="PANTHER" id="PTHR11920:SF335">
    <property type="entry name" value="GUANYLATE CYCLASE"/>
    <property type="match status" value="1"/>
</dbReference>
<evidence type="ECO:0000256" key="4">
    <source>
        <dbReference type="ARBA" id="ARBA00022989"/>
    </source>
</evidence>
<dbReference type="SMART" id="SM00044">
    <property type="entry name" value="CYCc"/>
    <property type="match status" value="1"/>
</dbReference>
<dbReference type="InterPro" id="IPR029787">
    <property type="entry name" value="Nucleotide_cyclase"/>
</dbReference>
<keyword evidence="5 7" id="KW-0472">Membrane</keyword>
<comment type="subcellular location">
    <subcellularLocation>
        <location evidence="1">Membrane</location>
    </subcellularLocation>
</comment>
<dbReference type="GO" id="GO:0007168">
    <property type="term" value="P:receptor guanylyl cyclase signaling pathway"/>
    <property type="evidence" value="ECO:0007669"/>
    <property type="project" value="TreeGrafter"/>
</dbReference>
<dbReference type="VEuPathDB" id="TrichDB:TRFO_20502"/>
<keyword evidence="6" id="KW-0456">Lyase</keyword>
<keyword evidence="4 7" id="KW-1133">Transmembrane helix</keyword>